<name>A0ABS1Z4P7_9GAMM</name>
<feature type="transmembrane region" description="Helical" evidence="1">
    <location>
        <begin position="35"/>
        <end position="60"/>
    </location>
</feature>
<proteinExistence type="predicted"/>
<dbReference type="Pfam" id="PF09583">
    <property type="entry name" value="Phageshock_PspG"/>
    <property type="match status" value="1"/>
</dbReference>
<dbReference type="NCBIfam" id="TIGR02975">
    <property type="entry name" value="phageshock_pspG"/>
    <property type="match status" value="1"/>
</dbReference>
<accession>A0ABS1Z4P7</accession>
<keyword evidence="1" id="KW-1133">Transmembrane helix</keyword>
<dbReference type="Proteomes" id="UP000809137">
    <property type="component" value="Unassembled WGS sequence"/>
</dbReference>
<dbReference type="InterPro" id="IPR014318">
    <property type="entry name" value="Phageshock_PspG"/>
</dbReference>
<reference evidence="2 3" key="1">
    <citation type="submission" date="2021-01" db="EMBL/GenBank/DDBJ databases">
        <title>Complete genome sequence of Pantoea eucrina OB49, a heavy metal tolerant bacterium with PGPR potential isolated from wheat in Algeria.</title>
        <authorList>
            <person name="Lekired A."/>
            <person name="Ouzari I.H."/>
        </authorList>
    </citation>
    <scope>NUCLEOTIDE SEQUENCE [LARGE SCALE GENOMIC DNA]</scope>
    <source>
        <strain evidence="2 3">OB49</strain>
    </source>
</reference>
<evidence type="ECO:0000313" key="3">
    <source>
        <dbReference type="Proteomes" id="UP000809137"/>
    </source>
</evidence>
<comment type="caution">
    <text evidence="2">The sequence shown here is derived from an EMBL/GenBank/DDBJ whole genome shotgun (WGS) entry which is preliminary data.</text>
</comment>
<dbReference type="RefSeq" id="WP_039381981.1">
    <property type="nucleotide sequence ID" value="NZ_DAIPTK010000019.1"/>
</dbReference>
<keyword evidence="3" id="KW-1185">Reference proteome</keyword>
<protein>
    <submittedName>
        <fullName evidence="2">Envelope stress response protein PspG</fullName>
    </submittedName>
</protein>
<gene>
    <name evidence="2" type="primary">pspG</name>
    <name evidence="2" type="ORF">JJB79_08280</name>
</gene>
<organism evidence="2 3">
    <name type="scientific">Pantoea eucrina</name>
    <dbReference type="NCBI Taxonomy" id="472693"/>
    <lineage>
        <taxon>Bacteria</taxon>
        <taxon>Pseudomonadati</taxon>
        <taxon>Pseudomonadota</taxon>
        <taxon>Gammaproteobacteria</taxon>
        <taxon>Enterobacterales</taxon>
        <taxon>Erwiniaceae</taxon>
        <taxon>Pantoea</taxon>
    </lineage>
</organism>
<keyword evidence="1" id="KW-0812">Transmembrane</keyword>
<dbReference type="EMBL" id="JAFCXS010000004">
    <property type="protein sequence ID" value="MBM0747409.1"/>
    <property type="molecule type" value="Genomic_DNA"/>
</dbReference>
<evidence type="ECO:0000313" key="2">
    <source>
        <dbReference type="EMBL" id="MBM0747409.1"/>
    </source>
</evidence>
<keyword evidence="1" id="KW-0472">Membrane</keyword>
<sequence length="87" mass="9776">MEIVFVLGFFLMLLLTGVSLLGVIAALAVATALMFLTGLFAFVIKLLPWLLLAVVAVWVWRSVTTPGSSTRLNRLRRKISRMERRGW</sequence>
<evidence type="ECO:0000256" key="1">
    <source>
        <dbReference type="SAM" id="Phobius"/>
    </source>
</evidence>